<dbReference type="InterPro" id="IPR029044">
    <property type="entry name" value="Nucleotide-diphossugar_trans"/>
</dbReference>
<dbReference type="Pfam" id="PF00535">
    <property type="entry name" value="Glycos_transf_2"/>
    <property type="match status" value="1"/>
</dbReference>
<feature type="non-terminal residue" evidence="8">
    <location>
        <position position="1"/>
    </location>
</feature>
<dbReference type="PANTHER" id="PTHR43179:SF12">
    <property type="entry name" value="GALACTOFURANOSYLTRANSFERASE GLFT2"/>
    <property type="match status" value="1"/>
</dbReference>
<keyword evidence="4" id="KW-0808">Transferase</keyword>
<proteinExistence type="inferred from homology"/>
<reference evidence="8" key="2">
    <citation type="journal article" date="2021" name="Sci. Rep.">
        <title>The distribution of antibiotic resistance genes in chicken gut microbiota commensals.</title>
        <authorList>
            <person name="Juricova H."/>
            <person name="Matiasovicova J."/>
            <person name="Kubasova T."/>
            <person name="Cejkova D."/>
            <person name="Rychlik I."/>
        </authorList>
    </citation>
    <scope>NUCLEOTIDE SEQUENCE</scope>
    <source>
        <strain evidence="8">An420c</strain>
    </source>
</reference>
<accession>A0A939BCJ1</accession>
<dbReference type="PANTHER" id="PTHR43179">
    <property type="entry name" value="RHAMNOSYLTRANSFERASE WBBL"/>
    <property type="match status" value="1"/>
</dbReference>
<evidence type="ECO:0000256" key="1">
    <source>
        <dbReference type="ARBA" id="ARBA00004776"/>
    </source>
</evidence>
<dbReference type="SUPFAM" id="SSF53756">
    <property type="entry name" value="UDP-Glycosyltransferase/glycogen phosphorylase"/>
    <property type="match status" value="2"/>
</dbReference>
<dbReference type="GO" id="GO:0016757">
    <property type="term" value="F:glycosyltransferase activity"/>
    <property type="evidence" value="ECO:0007669"/>
    <property type="project" value="UniProtKB-KW"/>
</dbReference>
<dbReference type="Gene3D" id="3.40.50.2000">
    <property type="entry name" value="Glycogen Phosphorylase B"/>
    <property type="match status" value="2"/>
</dbReference>
<protein>
    <submittedName>
        <fullName evidence="8">Glycosyltransferase</fullName>
    </submittedName>
</protein>
<keyword evidence="9" id="KW-1185">Reference proteome</keyword>
<evidence type="ECO:0000259" key="7">
    <source>
        <dbReference type="Pfam" id="PF13524"/>
    </source>
</evidence>
<dbReference type="InterPro" id="IPR001296">
    <property type="entry name" value="Glyco_trans_1"/>
</dbReference>
<dbReference type="InterPro" id="IPR055259">
    <property type="entry name" value="YkvP/CgeB_Glyco_trans-like"/>
</dbReference>
<dbReference type="AlphaFoldDB" id="A0A939BCJ1"/>
<evidence type="ECO:0000313" key="9">
    <source>
        <dbReference type="Proteomes" id="UP000713880"/>
    </source>
</evidence>
<dbReference type="Proteomes" id="UP000713880">
    <property type="component" value="Unassembled WGS sequence"/>
</dbReference>
<feature type="domain" description="Glycosyl transferase family 1" evidence="5">
    <location>
        <begin position="638"/>
        <end position="770"/>
    </location>
</feature>
<feature type="domain" description="Spore protein YkvP/CgeB glycosyl transferase-like" evidence="7">
    <location>
        <begin position="1017"/>
        <end position="1117"/>
    </location>
</feature>
<dbReference type="Gene3D" id="3.90.550.10">
    <property type="entry name" value="Spore Coat Polysaccharide Biosynthesis Protein SpsA, Chain A"/>
    <property type="match status" value="1"/>
</dbReference>
<dbReference type="SUPFAM" id="SSF53448">
    <property type="entry name" value="Nucleotide-diphospho-sugar transferases"/>
    <property type="match status" value="1"/>
</dbReference>
<evidence type="ECO:0000256" key="4">
    <source>
        <dbReference type="ARBA" id="ARBA00022679"/>
    </source>
</evidence>
<reference evidence="8" key="1">
    <citation type="submission" date="2020-08" db="EMBL/GenBank/DDBJ databases">
        <authorList>
            <person name="Cejkova D."/>
            <person name="Kubasova T."/>
            <person name="Jahodarova E."/>
            <person name="Rychlik I."/>
        </authorList>
    </citation>
    <scope>NUCLEOTIDE SEQUENCE</scope>
    <source>
        <strain evidence="8">An420c</strain>
    </source>
</reference>
<sequence>YLGIKYSIDICKYENGIFVFKGWMFSEKSKIDNIQVLINVYGREYFADISRNLNRSDVYKELRIEEAKKSGFFGKVRIENVPSFDASLVITVNGKKYKNKLGQFVTDEKVVKVVEPKISRIPFGNKEIDLMKLIRETENKEWRFPEEYYSHTIDVVVPIYNGYQFFDKLFASISRTKVDYRLIIINDKSPDERVAPYLKNYADKHPEVILLENDENLGFVKSVNKGLKLSDNHVVIVNSDVEVPDMWLERIMAPILEDEKVASSTPYTNCGTIVSFPEIGEDNVLFGGLSLQEIDDEFKKITPKYVAMPTGVGFCMGMSRKAIEDVGFLDADSFGMGYGEENDWCQRAIDKGYKNVHVENLFVYHNHGGSFLSEDKKRYLKEHARILEEKHPDYNRQVARFFDIDENKEIRKIVKYLLLHKKKVEGTIVAFDHDLGGGATSYLMKKRHEFVEKGYAFYVLKYNYIQDYYQILFQCADDKAQFFVKNQVDIFIALGFLNVDEIWINELVTYPDLFSVLEKLEKFVGEKNVKLKMLLHDYFAVCPTINLLNVDEKYCGVPDECSQCAECFRNVHPAYEKDYGSMEIWREKWKIFLKSCSSIVVFSNDSKKILQKVYGELPNIEVVPHQIGYMPRIQKKYKTTDSFNIGLLGVLTKHKGADIVRELTAEIEKRGLNIRVVLIGFSSEKIESPVFFETGKYSSDSIPRLTLKHDIDMFLIPSIWPETFSYTAEEIMKMGMPLMCFDIGAPAERIVDYEKGNIIPEISGKAALDAVLNSGYIQKANELERKTDKVLFVSGEDSFASRYRVEHLREQLLFKGIASKRIKAAQIDKCDVSEFHSVVIYRVADDARIMRLVKRAHKQGVKVYCDIDDYIFEYDKIRHLSFLQGKDYKEFESYSNNIKKTMELCDGYIVSTQTMLEGVRDSFPEKPVYINRNVASMAMQICSLRTEPVVKDHKIYLGYFSGTKTHNKDFEQIKEALLRIMTENERVYLLAGGQIKLPEEFNVFKGRVERFDMIIWRKLPRLIARADINLMPLEDTFFHACKSENKWMEAALVHVPTVASRNEELERVIKNGEDGFLCQSTEEWYEVIKKLVEDRELRKQIGEAAYQRVLKEYTTATVEQDVVDALIHR</sequence>
<dbReference type="Pfam" id="PF13524">
    <property type="entry name" value="Glyco_trans_1_2"/>
    <property type="match status" value="1"/>
</dbReference>
<feature type="domain" description="Glycosyltransferase 2-like" evidence="6">
    <location>
        <begin position="155"/>
        <end position="326"/>
    </location>
</feature>
<evidence type="ECO:0000259" key="6">
    <source>
        <dbReference type="Pfam" id="PF00535"/>
    </source>
</evidence>
<comment type="pathway">
    <text evidence="1">Cell wall biogenesis; cell wall polysaccharide biosynthesis.</text>
</comment>
<dbReference type="Pfam" id="PF00534">
    <property type="entry name" value="Glycos_transf_1"/>
    <property type="match status" value="1"/>
</dbReference>
<keyword evidence="3" id="KW-0328">Glycosyltransferase</keyword>
<evidence type="ECO:0000256" key="3">
    <source>
        <dbReference type="ARBA" id="ARBA00022676"/>
    </source>
</evidence>
<comment type="caution">
    <text evidence="8">The sequence shown here is derived from an EMBL/GenBank/DDBJ whole genome shotgun (WGS) entry which is preliminary data.</text>
</comment>
<evidence type="ECO:0000256" key="2">
    <source>
        <dbReference type="ARBA" id="ARBA00006739"/>
    </source>
</evidence>
<gene>
    <name evidence="8" type="ORF">H6A13_11570</name>
</gene>
<dbReference type="InterPro" id="IPR001173">
    <property type="entry name" value="Glyco_trans_2-like"/>
</dbReference>
<evidence type="ECO:0000313" key="8">
    <source>
        <dbReference type="EMBL" id="MBM6827724.1"/>
    </source>
</evidence>
<evidence type="ECO:0000259" key="5">
    <source>
        <dbReference type="Pfam" id="PF00534"/>
    </source>
</evidence>
<comment type="similarity">
    <text evidence="2">Belongs to the glycosyltransferase 2 family.</text>
</comment>
<name>A0A939BCJ1_9CLOT</name>
<organism evidence="8 9">
    <name type="scientific">Mordavella massiliensis</name>
    <dbReference type="NCBI Taxonomy" id="1871024"/>
    <lineage>
        <taxon>Bacteria</taxon>
        <taxon>Bacillati</taxon>
        <taxon>Bacillota</taxon>
        <taxon>Clostridia</taxon>
        <taxon>Eubacteriales</taxon>
        <taxon>Clostridiaceae</taxon>
        <taxon>Mordavella</taxon>
    </lineage>
</organism>
<dbReference type="EMBL" id="JACJLV010000054">
    <property type="protein sequence ID" value="MBM6827724.1"/>
    <property type="molecule type" value="Genomic_DNA"/>
</dbReference>